<organism evidence="7 8">
    <name type="scientific">Treponema berlinense</name>
    <dbReference type="NCBI Taxonomy" id="225004"/>
    <lineage>
        <taxon>Bacteria</taxon>
        <taxon>Pseudomonadati</taxon>
        <taxon>Spirochaetota</taxon>
        <taxon>Spirochaetia</taxon>
        <taxon>Spirochaetales</taxon>
        <taxon>Treponemataceae</taxon>
        <taxon>Treponema</taxon>
    </lineage>
</organism>
<evidence type="ECO:0000256" key="5">
    <source>
        <dbReference type="ARBA" id="ARBA00023136"/>
    </source>
</evidence>
<keyword evidence="3 6" id="KW-0812">Transmembrane</keyword>
<dbReference type="OrthoDB" id="369108at2"/>
<dbReference type="STRING" id="225004.SAMN02745152_01389"/>
<dbReference type="GO" id="GO:0015920">
    <property type="term" value="P:lipopolysaccharide transport"/>
    <property type="evidence" value="ECO:0007669"/>
    <property type="project" value="TreeGrafter"/>
</dbReference>
<evidence type="ECO:0000256" key="6">
    <source>
        <dbReference type="SAM" id="Phobius"/>
    </source>
</evidence>
<dbReference type="PANTHER" id="PTHR33529:SF6">
    <property type="entry name" value="YJGP_YJGQ FAMILY PERMEASE"/>
    <property type="match status" value="1"/>
</dbReference>
<dbReference type="AlphaFoldDB" id="A0A1T4NYQ8"/>
<evidence type="ECO:0000256" key="4">
    <source>
        <dbReference type="ARBA" id="ARBA00022989"/>
    </source>
</evidence>
<protein>
    <submittedName>
        <fullName evidence="7">Lipopolysaccharide export system permease protein</fullName>
    </submittedName>
</protein>
<keyword evidence="2" id="KW-1003">Cell membrane</keyword>
<proteinExistence type="predicted"/>
<dbReference type="RefSeq" id="WP_078931128.1">
    <property type="nucleotide sequence ID" value="NZ_CAMCOW010000080.1"/>
</dbReference>
<evidence type="ECO:0000256" key="3">
    <source>
        <dbReference type="ARBA" id="ARBA00022692"/>
    </source>
</evidence>
<evidence type="ECO:0000256" key="2">
    <source>
        <dbReference type="ARBA" id="ARBA00022475"/>
    </source>
</evidence>
<dbReference type="GeneID" id="303367623"/>
<accession>A0A1T4NYQ8</accession>
<dbReference type="GO" id="GO:0043190">
    <property type="term" value="C:ATP-binding cassette (ABC) transporter complex"/>
    <property type="evidence" value="ECO:0007669"/>
    <property type="project" value="TreeGrafter"/>
</dbReference>
<comment type="subcellular location">
    <subcellularLocation>
        <location evidence="1">Cell membrane</location>
        <topology evidence="1">Multi-pass membrane protein</topology>
    </subcellularLocation>
</comment>
<sequence>MTLVKYILKKFVPLFVGSLCFFAFVLVLVDLFMNLWNFISNGVPAKTVFQIMLLYFPKSLWYSAPLSILFAVSYTLSDFYANNELVAVFASGVPLIKFTAPLLVFAFILSFGLFYFEDKVVVPTFAKKVELQEIVLNREKSLNNDKIVVMSGQGNVIYKADFYDNSAMRLYALYIVIRNEDKSLNCVVRADSALWMDDHWKLNGSTKYTLSDGNLVSSEVDSATLELLTEIPETFRNNTTSVETVDTRESREYIAHLKRVGLPYNEPLSVYYKKYAFPFILFIVVFLSIGLSGKTRKNVMLISLASCISAAVIYYVFQMVTMLMAKFGVLSPFLGAWLPVFLFVVVSLVLLKYART</sequence>
<name>A0A1T4NYQ8_9SPIR</name>
<dbReference type="InterPro" id="IPR005495">
    <property type="entry name" value="LptG/LptF_permease"/>
</dbReference>
<feature type="transmembrane region" description="Helical" evidence="6">
    <location>
        <begin position="12"/>
        <end position="39"/>
    </location>
</feature>
<evidence type="ECO:0000313" key="8">
    <source>
        <dbReference type="Proteomes" id="UP000190395"/>
    </source>
</evidence>
<dbReference type="PANTHER" id="PTHR33529">
    <property type="entry name" value="SLR0882 PROTEIN-RELATED"/>
    <property type="match status" value="1"/>
</dbReference>
<keyword evidence="5 6" id="KW-0472">Membrane</keyword>
<dbReference type="Proteomes" id="UP000190395">
    <property type="component" value="Unassembled WGS sequence"/>
</dbReference>
<feature type="transmembrane region" description="Helical" evidence="6">
    <location>
        <begin position="329"/>
        <end position="351"/>
    </location>
</feature>
<dbReference type="EMBL" id="FUXC01000007">
    <property type="protein sequence ID" value="SJZ84345.1"/>
    <property type="molecule type" value="Genomic_DNA"/>
</dbReference>
<feature type="transmembrane region" description="Helical" evidence="6">
    <location>
        <begin position="59"/>
        <end position="77"/>
    </location>
</feature>
<keyword evidence="8" id="KW-1185">Reference proteome</keyword>
<gene>
    <name evidence="7" type="ORF">SAMN02745152_01389</name>
</gene>
<keyword evidence="4 6" id="KW-1133">Transmembrane helix</keyword>
<reference evidence="7 8" key="1">
    <citation type="submission" date="2017-02" db="EMBL/GenBank/DDBJ databases">
        <authorList>
            <person name="Peterson S.W."/>
        </authorList>
    </citation>
    <scope>NUCLEOTIDE SEQUENCE [LARGE SCALE GENOMIC DNA]</scope>
    <source>
        <strain evidence="7 8">ATCC BAA-909</strain>
    </source>
</reference>
<dbReference type="Pfam" id="PF03739">
    <property type="entry name" value="LptF_LptG"/>
    <property type="match status" value="1"/>
</dbReference>
<evidence type="ECO:0000256" key="1">
    <source>
        <dbReference type="ARBA" id="ARBA00004651"/>
    </source>
</evidence>
<feature type="transmembrane region" description="Helical" evidence="6">
    <location>
        <begin position="275"/>
        <end position="292"/>
    </location>
</feature>
<evidence type="ECO:0000313" key="7">
    <source>
        <dbReference type="EMBL" id="SJZ84345.1"/>
    </source>
</evidence>
<feature type="transmembrane region" description="Helical" evidence="6">
    <location>
        <begin position="299"/>
        <end position="317"/>
    </location>
</feature>